<dbReference type="AlphaFoldDB" id="A0A0C3EN37"/>
<name>A0A0C3EN37_9AGAM</name>
<evidence type="ECO:0000259" key="1">
    <source>
        <dbReference type="Pfam" id="PF17667"/>
    </source>
</evidence>
<evidence type="ECO:0000313" key="3">
    <source>
        <dbReference type="Proteomes" id="UP000053989"/>
    </source>
</evidence>
<feature type="domain" description="Fungal-type protein kinase" evidence="1">
    <location>
        <begin position="123"/>
        <end position="309"/>
    </location>
</feature>
<dbReference type="Proteomes" id="UP000053989">
    <property type="component" value="Unassembled WGS sequence"/>
</dbReference>
<gene>
    <name evidence="2" type="ORF">SCLCIDRAFT_829259</name>
</gene>
<reference evidence="3" key="2">
    <citation type="submission" date="2015-01" db="EMBL/GenBank/DDBJ databases">
        <title>Evolutionary Origins and Diversification of the Mycorrhizal Mutualists.</title>
        <authorList>
            <consortium name="DOE Joint Genome Institute"/>
            <consortium name="Mycorrhizal Genomics Consortium"/>
            <person name="Kohler A."/>
            <person name="Kuo A."/>
            <person name="Nagy L.G."/>
            <person name="Floudas D."/>
            <person name="Copeland A."/>
            <person name="Barry K.W."/>
            <person name="Cichocki N."/>
            <person name="Veneault-Fourrey C."/>
            <person name="LaButti K."/>
            <person name="Lindquist E.A."/>
            <person name="Lipzen A."/>
            <person name="Lundell T."/>
            <person name="Morin E."/>
            <person name="Murat C."/>
            <person name="Riley R."/>
            <person name="Ohm R."/>
            <person name="Sun H."/>
            <person name="Tunlid A."/>
            <person name="Henrissat B."/>
            <person name="Grigoriev I.V."/>
            <person name="Hibbett D.S."/>
            <person name="Martin F."/>
        </authorList>
    </citation>
    <scope>NUCLEOTIDE SEQUENCE [LARGE SCALE GENOMIC DNA]</scope>
    <source>
        <strain evidence="3">Foug A</strain>
    </source>
</reference>
<dbReference type="PANTHER" id="PTHR38248">
    <property type="entry name" value="FUNK1 6"/>
    <property type="match status" value="1"/>
</dbReference>
<sequence>MSVDTTRDTLEDFLDINLLNRDDELTISDLLALADSEKWMPSHIPAEYSTLALDHLYHSGIYDRTTRSWVLGTLSGQPSTTKYANQLELAWTSIFNHIVRAVDRCAPRSWIHRGNSPVEGRCKPDIVLVPSHFNVASDTPTQWTDILVTFEVKYTNTPSLQKAAESQLHDLAYFILSSQVNREVVMSFTLCGPSLHLFLFSRNGYFKSSAINVNTEPGLLVKLVAMATCGDCAWLGYDKAYHGVADMKYVRFQGKFYRVLVVLFHAKGLKGRGTRVLLVQEDGISKPFILKDTYHNVDWATDGDIYGLLQDQGRGSGAEDPLGPGGEQGLPVFFSEEVAPLAPIEELVRKLCPSSQHKQVKRHLRVAFKTLLVGITWFSCTREFLDTFIDAVEGKLSLLYDPSRRTDITLKHMNMHAAIGKYYTATSVDTNLWVRMENCGETGGKSPPEGSQAWVEALAEAAVPAKPKNAKDEWYPQQQGMLGDWGFAQDQRSEPSQYLTGTFPFQAIEILRGTDSEGNIPFHRTHHDLEGFFWVLWIIFINVVGPYNQRACMSTPPPKSTRHLMQPSLRRLKIQR</sequence>
<reference evidence="2 3" key="1">
    <citation type="submission" date="2014-04" db="EMBL/GenBank/DDBJ databases">
        <authorList>
            <consortium name="DOE Joint Genome Institute"/>
            <person name="Kuo A."/>
            <person name="Kohler A."/>
            <person name="Nagy L.G."/>
            <person name="Floudas D."/>
            <person name="Copeland A."/>
            <person name="Barry K.W."/>
            <person name="Cichocki N."/>
            <person name="Veneault-Fourrey C."/>
            <person name="LaButti K."/>
            <person name="Lindquist E.A."/>
            <person name="Lipzen A."/>
            <person name="Lundell T."/>
            <person name="Morin E."/>
            <person name="Murat C."/>
            <person name="Sun H."/>
            <person name="Tunlid A."/>
            <person name="Henrissat B."/>
            <person name="Grigoriev I.V."/>
            <person name="Hibbett D.S."/>
            <person name="Martin F."/>
            <person name="Nordberg H.P."/>
            <person name="Cantor M.N."/>
            <person name="Hua S.X."/>
        </authorList>
    </citation>
    <scope>NUCLEOTIDE SEQUENCE [LARGE SCALE GENOMIC DNA]</scope>
    <source>
        <strain evidence="2 3">Foug A</strain>
    </source>
</reference>
<dbReference type="PANTHER" id="PTHR38248:SF2">
    <property type="entry name" value="FUNK1 11"/>
    <property type="match status" value="1"/>
</dbReference>
<dbReference type="OrthoDB" id="2692985at2759"/>
<dbReference type="HOGENOM" id="CLU_473408_0_0_1"/>
<accession>A0A0C3EN37</accession>
<keyword evidence="3" id="KW-1185">Reference proteome</keyword>
<feature type="domain" description="Fungal-type protein kinase" evidence="1">
    <location>
        <begin position="359"/>
        <end position="539"/>
    </location>
</feature>
<dbReference type="InParanoid" id="A0A0C3EN37"/>
<evidence type="ECO:0000313" key="2">
    <source>
        <dbReference type="EMBL" id="KIM69256.1"/>
    </source>
</evidence>
<dbReference type="EMBL" id="KN822007">
    <property type="protein sequence ID" value="KIM69256.1"/>
    <property type="molecule type" value="Genomic_DNA"/>
</dbReference>
<dbReference type="InterPro" id="IPR040976">
    <property type="entry name" value="Pkinase_fungal"/>
</dbReference>
<dbReference type="Pfam" id="PF17667">
    <property type="entry name" value="Pkinase_fungal"/>
    <property type="match status" value="2"/>
</dbReference>
<organism evidence="2 3">
    <name type="scientific">Scleroderma citrinum Foug A</name>
    <dbReference type="NCBI Taxonomy" id="1036808"/>
    <lineage>
        <taxon>Eukaryota</taxon>
        <taxon>Fungi</taxon>
        <taxon>Dikarya</taxon>
        <taxon>Basidiomycota</taxon>
        <taxon>Agaricomycotina</taxon>
        <taxon>Agaricomycetes</taxon>
        <taxon>Agaricomycetidae</taxon>
        <taxon>Boletales</taxon>
        <taxon>Sclerodermatineae</taxon>
        <taxon>Sclerodermataceae</taxon>
        <taxon>Scleroderma</taxon>
    </lineage>
</organism>
<proteinExistence type="predicted"/>
<protein>
    <recommendedName>
        <fullName evidence="1">Fungal-type protein kinase domain-containing protein</fullName>
    </recommendedName>
</protein>